<dbReference type="PROSITE" id="PS50146">
    <property type="entry name" value="DAGK"/>
    <property type="match status" value="1"/>
</dbReference>
<dbReference type="InterPro" id="IPR016064">
    <property type="entry name" value="NAD/diacylglycerol_kinase_sf"/>
</dbReference>
<keyword evidence="2" id="KW-0547">Nucleotide-binding</keyword>
<keyword evidence="4" id="KW-0067">ATP-binding</keyword>
<dbReference type="Proteomes" id="UP000199075">
    <property type="component" value="Unassembled WGS sequence"/>
</dbReference>
<evidence type="ECO:0000259" key="5">
    <source>
        <dbReference type="PROSITE" id="PS50146"/>
    </source>
</evidence>
<keyword evidence="7" id="KW-1185">Reference proteome</keyword>
<evidence type="ECO:0000256" key="3">
    <source>
        <dbReference type="ARBA" id="ARBA00022777"/>
    </source>
</evidence>
<dbReference type="InterPro" id="IPR017438">
    <property type="entry name" value="ATP-NAD_kinase_N"/>
</dbReference>
<dbReference type="RefSeq" id="WP_176760211.1">
    <property type="nucleotide sequence ID" value="NZ_FNIV01000001.1"/>
</dbReference>
<evidence type="ECO:0000256" key="2">
    <source>
        <dbReference type="ARBA" id="ARBA00022741"/>
    </source>
</evidence>
<feature type="domain" description="DAGKc" evidence="5">
    <location>
        <begin position="44"/>
        <end position="121"/>
    </location>
</feature>
<dbReference type="Pfam" id="PF00781">
    <property type="entry name" value="DAGK_cat"/>
    <property type="match status" value="1"/>
</dbReference>
<evidence type="ECO:0000313" key="7">
    <source>
        <dbReference type="Proteomes" id="UP000199075"/>
    </source>
</evidence>
<dbReference type="Gene3D" id="2.60.200.40">
    <property type="match status" value="1"/>
</dbReference>
<evidence type="ECO:0000256" key="1">
    <source>
        <dbReference type="ARBA" id="ARBA00022679"/>
    </source>
</evidence>
<organism evidence="6 7">
    <name type="scientific">Halomonas shengliensis</name>
    <dbReference type="NCBI Taxonomy" id="419597"/>
    <lineage>
        <taxon>Bacteria</taxon>
        <taxon>Pseudomonadati</taxon>
        <taxon>Pseudomonadota</taxon>
        <taxon>Gammaproteobacteria</taxon>
        <taxon>Oceanospirillales</taxon>
        <taxon>Halomonadaceae</taxon>
        <taxon>Halomonas</taxon>
    </lineage>
</organism>
<dbReference type="SUPFAM" id="SSF111331">
    <property type="entry name" value="NAD kinase/diacylglycerol kinase-like"/>
    <property type="match status" value="1"/>
</dbReference>
<accession>A0A1H0DKC8</accession>
<dbReference type="GO" id="GO:0016301">
    <property type="term" value="F:kinase activity"/>
    <property type="evidence" value="ECO:0007669"/>
    <property type="project" value="UniProtKB-KW"/>
</dbReference>
<dbReference type="InterPro" id="IPR001206">
    <property type="entry name" value="Diacylglycerol_kinase_cat_dom"/>
</dbReference>
<dbReference type="PANTHER" id="PTHR12358">
    <property type="entry name" value="SPHINGOSINE KINASE"/>
    <property type="match status" value="1"/>
</dbReference>
<keyword evidence="1" id="KW-0808">Transferase</keyword>
<sequence length="289" mass="31262">MRHWLIANTRAGGGARGADFWRPRLARAGIAAPEVRDIADEKWEAELAPGDTVLVAGGDGSVNRVAGVCLARDAILGVLPSGTANDFARNLALPEDPDALCALMARGPTARLDVGWLDDRLFLNVVHVGLGTLPATQASPRLKRWLGRFSYAAVLPQLRHLGLLRGFHARLEADDEPLEERWLSLAIASGAFFGGGSRVPGASPRDGRLTLVAVRPRPWWRLLLTFVITRLRGHTPEDDDSVLVRQPTTCHIAMSHGHRVTADGESLGHHREMTLRVEPAALRVIAGVG</sequence>
<protein>
    <submittedName>
        <fullName evidence="6">Lipid kinase, YegS/Rv2252/BmrU family</fullName>
    </submittedName>
</protein>
<evidence type="ECO:0000256" key="4">
    <source>
        <dbReference type="ARBA" id="ARBA00022840"/>
    </source>
</evidence>
<evidence type="ECO:0000313" key="6">
    <source>
        <dbReference type="EMBL" id="SDN70553.1"/>
    </source>
</evidence>
<dbReference type="GO" id="GO:0005524">
    <property type="term" value="F:ATP binding"/>
    <property type="evidence" value="ECO:0007669"/>
    <property type="project" value="UniProtKB-KW"/>
</dbReference>
<dbReference type="EMBL" id="FNIV01000001">
    <property type="protein sequence ID" value="SDN70553.1"/>
    <property type="molecule type" value="Genomic_DNA"/>
</dbReference>
<dbReference type="InterPro" id="IPR050187">
    <property type="entry name" value="Lipid_Phosphate_FormReg"/>
</dbReference>
<dbReference type="PANTHER" id="PTHR12358:SF54">
    <property type="entry name" value="SPHINGOSINE KINASE RELATED PROTEIN"/>
    <property type="match status" value="1"/>
</dbReference>
<dbReference type="Pfam" id="PF19279">
    <property type="entry name" value="YegS_C"/>
    <property type="match status" value="1"/>
</dbReference>
<reference evidence="7" key="1">
    <citation type="submission" date="2016-10" db="EMBL/GenBank/DDBJ databases">
        <authorList>
            <person name="Varghese N."/>
            <person name="Submissions S."/>
        </authorList>
    </citation>
    <scope>NUCLEOTIDE SEQUENCE [LARGE SCALE GENOMIC DNA]</scope>
    <source>
        <strain evidence="7">CGMCC 1.6444</strain>
    </source>
</reference>
<name>A0A1H0DKC8_9GAMM</name>
<keyword evidence="3 6" id="KW-0418">Kinase</keyword>
<dbReference type="STRING" id="419597.SAMN04487957_101447"/>
<gene>
    <name evidence="6" type="ORF">SAMN04487957_101447</name>
</gene>
<proteinExistence type="predicted"/>
<dbReference type="InterPro" id="IPR045540">
    <property type="entry name" value="YegS/DAGK_C"/>
</dbReference>
<dbReference type="Gene3D" id="3.40.50.10330">
    <property type="entry name" value="Probable inorganic polyphosphate/atp-NAD kinase, domain 1"/>
    <property type="match status" value="1"/>
</dbReference>
<dbReference type="AlphaFoldDB" id="A0A1H0DKC8"/>